<keyword evidence="13" id="KW-0968">Cytoplasmic vesicle</keyword>
<evidence type="ECO:0000256" key="2">
    <source>
        <dbReference type="ARBA" id="ARBA00004483"/>
    </source>
</evidence>
<feature type="domain" description="C2" evidence="16">
    <location>
        <begin position="1175"/>
        <end position="1303"/>
    </location>
</feature>
<feature type="region of interest" description="Disordered" evidence="14">
    <location>
        <begin position="130"/>
        <end position="194"/>
    </location>
</feature>
<dbReference type="Gene3D" id="2.60.40.150">
    <property type="entry name" value="C2 domain"/>
    <property type="match status" value="6"/>
</dbReference>
<dbReference type="CDD" id="cd04017">
    <property type="entry name" value="C2D_Ferlin"/>
    <property type="match status" value="1"/>
</dbReference>
<evidence type="ECO:0000259" key="16">
    <source>
        <dbReference type="PROSITE" id="PS50004"/>
    </source>
</evidence>
<evidence type="ECO:0000256" key="3">
    <source>
        <dbReference type="ARBA" id="ARBA00007561"/>
    </source>
</evidence>
<feature type="domain" description="C2" evidence="16">
    <location>
        <begin position="1346"/>
        <end position="1470"/>
    </location>
</feature>
<evidence type="ECO:0000313" key="17">
    <source>
        <dbReference type="EnsemblMetazoa" id="G16535.18:cds"/>
    </source>
</evidence>
<dbReference type="CDD" id="cd04037">
    <property type="entry name" value="C2E_Ferlin"/>
    <property type="match status" value="1"/>
</dbReference>
<evidence type="ECO:0000256" key="8">
    <source>
        <dbReference type="ARBA" id="ARBA00022737"/>
    </source>
</evidence>
<dbReference type="CDD" id="cd08373">
    <property type="entry name" value="C2A_Ferlin"/>
    <property type="match status" value="1"/>
</dbReference>
<dbReference type="FunFam" id="2.60.40.150:FF:000026">
    <property type="entry name" value="dysferlin isoform X2"/>
    <property type="match status" value="1"/>
</dbReference>
<feature type="compositionally biased region" description="Low complexity" evidence="14">
    <location>
        <begin position="130"/>
        <end position="146"/>
    </location>
</feature>
<dbReference type="PANTHER" id="PTHR12546:SF33">
    <property type="entry name" value="SPERM VESICLE FUSION PROTEIN FER-1"/>
    <property type="match status" value="1"/>
</dbReference>
<dbReference type="SMART" id="SM01201">
    <property type="entry name" value="FerB"/>
    <property type="match status" value="1"/>
</dbReference>
<evidence type="ECO:0000256" key="4">
    <source>
        <dbReference type="ARBA" id="ARBA00022475"/>
    </source>
</evidence>
<dbReference type="Pfam" id="PF08165">
    <property type="entry name" value="FerA"/>
    <property type="match status" value="1"/>
</dbReference>
<dbReference type="InterPro" id="IPR006614">
    <property type="entry name" value="Peroxin/Ferlin"/>
</dbReference>
<dbReference type="InterPro" id="IPR037723">
    <property type="entry name" value="C2D_Ferlin"/>
</dbReference>
<feature type="transmembrane region" description="Helical" evidence="15">
    <location>
        <begin position="2102"/>
        <end position="2122"/>
    </location>
</feature>
<dbReference type="Proteomes" id="UP000005408">
    <property type="component" value="Unassembled WGS sequence"/>
</dbReference>
<dbReference type="GO" id="GO:0046872">
    <property type="term" value="F:metal ion binding"/>
    <property type="evidence" value="ECO:0007669"/>
    <property type="project" value="UniProtKB-KW"/>
</dbReference>
<keyword evidence="4" id="KW-1003">Cell membrane</keyword>
<dbReference type="InterPro" id="IPR037726">
    <property type="entry name" value="C2A_Ferlin"/>
</dbReference>
<evidence type="ECO:0000256" key="6">
    <source>
        <dbReference type="ARBA" id="ARBA00022692"/>
    </source>
</evidence>
<dbReference type="InterPro" id="IPR000008">
    <property type="entry name" value="C2_dom"/>
</dbReference>
<feature type="compositionally biased region" description="Acidic residues" evidence="14">
    <location>
        <begin position="159"/>
        <end position="170"/>
    </location>
</feature>
<organism evidence="17 18">
    <name type="scientific">Magallana gigas</name>
    <name type="common">Pacific oyster</name>
    <name type="synonym">Crassostrea gigas</name>
    <dbReference type="NCBI Taxonomy" id="29159"/>
    <lineage>
        <taxon>Eukaryota</taxon>
        <taxon>Metazoa</taxon>
        <taxon>Spiralia</taxon>
        <taxon>Lophotrochozoa</taxon>
        <taxon>Mollusca</taxon>
        <taxon>Bivalvia</taxon>
        <taxon>Autobranchia</taxon>
        <taxon>Pteriomorphia</taxon>
        <taxon>Ostreida</taxon>
        <taxon>Ostreoidea</taxon>
        <taxon>Ostreidae</taxon>
        <taxon>Magallana</taxon>
    </lineage>
</organism>
<dbReference type="Pfam" id="PF00168">
    <property type="entry name" value="C2"/>
    <property type="match status" value="7"/>
</dbReference>
<keyword evidence="7" id="KW-0479">Metal-binding</keyword>
<feature type="region of interest" description="Disordered" evidence="14">
    <location>
        <begin position="2053"/>
        <end position="2075"/>
    </location>
</feature>
<feature type="domain" description="C2" evidence="16">
    <location>
        <begin position="1851"/>
        <end position="1998"/>
    </location>
</feature>
<dbReference type="Pfam" id="PF08151">
    <property type="entry name" value="FerI"/>
    <property type="match status" value="1"/>
</dbReference>
<accession>A0A8W8J0S9</accession>
<dbReference type="Pfam" id="PF16165">
    <property type="entry name" value="Ferlin_C"/>
    <property type="match status" value="1"/>
</dbReference>
<dbReference type="InterPro" id="IPR037722">
    <property type="entry name" value="C2C_Ferlin"/>
</dbReference>
<dbReference type="CDD" id="cd04011">
    <property type="entry name" value="C2B_Ferlin"/>
    <property type="match status" value="1"/>
</dbReference>
<keyword evidence="6 15" id="KW-0812">Transmembrane</keyword>
<dbReference type="SMART" id="SM00239">
    <property type="entry name" value="C2"/>
    <property type="match status" value="7"/>
</dbReference>
<keyword evidence="5" id="KW-0597">Phosphoprotein</keyword>
<keyword evidence="12 15" id="KW-0472">Membrane</keyword>
<keyword evidence="8" id="KW-0677">Repeat</keyword>
<dbReference type="GO" id="GO:0030659">
    <property type="term" value="C:cytoplasmic vesicle membrane"/>
    <property type="evidence" value="ECO:0007669"/>
    <property type="project" value="UniProtKB-SubCell"/>
</dbReference>
<evidence type="ECO:0000256" key="11">
    <source>
        <dbReference type="ARBA" id="ARBA00022989"/>
    </source>
</evidence>
<evidence type="ECO:0000256" key="9">
    <source>
        <dbReference type="ARBA" id="ARBA00022837"/>
    </source>
</evidence>
<dbReference type="FunFam" id="2.60.40.150:FF:000138">
    <property type="entry name" value="Fer-1-like family member 6"/>
    <property type="match status" value="1"/>
</dbReference>
<dbReference type="InterPro" id="IPR012561">
    <property type="entry name" value="Ferlin_B-domain"/>
</dbReference>
<dbReference type="InterPro" id="IPR037725">
    <property type="entry name" value="C2F_Ferlin"/>
</dbReference>
<evidence type="ECO:0000313" key="18">
    <source>
        <dbReference type="Proteomes" id="UP000005408"/>
    </source>
</evidence>
<keyword evidence="9" id="KW-0106">Calcium</keyword>
<comment type="similarity">
    <text evidence="3">Belongs to the ferlin family.</text>
</comment>
<evidence type="ECO:0000256" key="1">
    <source>
        <dbReference type="ARBA" id="ARBA00004401"/>
    </source>
</evidence>
<evidence type="ECO:0000256" key="14">
    <source>
        <dbReference type="SAM" id="MobiDB-lite"/>
    </source>
</evidence>
<dbReference type="PROSITE" id="PS50004">
    <property type="entry name" value="C2"/>
    <property type="match status" value="7"/>
</dbReference>
<dbReference type="CDD" id="cd04018">
    <property type="entry name" value="C2C_Ferlin"/>
    <property type="match status" value="1"/>
</dbReference>
<dbReference type="Pfam" id="PF22901">
    <property type="entry name" value="dsrm_Ferlin"/>
    <property type="match status" value="1"/>
</dbReference>
<dbReference type="SMART" id="SM01200">
    <property type="entry name" value="FerA"/>
    <property type="match status" value="1"/>
</dbReference>
<evidence type="ECO:0000256" key="10">
    <source>
        <dbReference type="ARBA" id="ARBA00022968"/>
    </source>
</evidence>
<evidence type="ECO:0000256" key="15">
    <source>
        <dbReference type="SAM" id="Phobius"/>
    </source>
</evidence>
<dbReference type="SMART" id="SM00694">
    <property type="entry name" value="DysFC"/>
    <property type="match status" value="2"/>
</dbReference>
<dbReference type="InterPro" id="IPR032362">
    <property type="entry name" value="Ferlin_C"/>
</dbReference>
<dbReference type="PANTHER" id="PTHR12546">
    <property type="entry name" value="FER-1-LIKE"/>
    <property type="match status" value="1"/>
</dbReference>
<dbReference type="InterPro" id="IPR055072">
    <property type="entry name" value="Ferlin_DSRM"/>
</dbReference>
<dbReference type="InterPro" id="IPR012560">
    <property type="entry name" value="Ferlin_A-domain"/>
</dbReference>
<feature type="domain" description="C2" evidence="16">
    <location>
        <begin position="354"/>
        <end position="490"/>
    </location>
</feature>
<sequence>MSLQLVVIKATNLPNAEKFGESDPYVSIEFQGIKKKTEVIKSNLNPVWNETFDIDLKGNGLTASDELQVRVMDWERVGRNRLLAQCKVPLRNLLRGGTQSESLNLSLTDGNGRPTQAKLEMKVMYKPPATAAPASGAMGATGASPTEETQGQVLGESLLGEEEEEEEEVDPGPPQIDPATGQVIPRPKKKKRRVNKMGRRKLLENLSNKPTDFQIRVKVLEARQLQGGNIQPVAKVTVANQTKQTRVKKSTNSPSWNEAFFFNFKKSPADLMDELVEFKVFNSKKLRSDSLIGSFKCDVGMVYLEPRHSFLHKWLLLSDPEDTMSGAKGYLKVCVCVIGPGDEAPSFKPVASEESDDIESNLLRPAGVQLQPATFTLKLYRAEDIPRMDSAFMQGVKKVFGIGEEQKELVDPYFVFSFAGKEVQSKIMYNNDHPDWNQILKIGIQFPSMCERLKFIVRDWDRINEDDTISSAVLSIPTISSSAQGQDGWFSADISCLNVCFLSNSLKGFPARGSDDRGRHCGDTLSPLVSHVFHRRIWDRVTDDDTIGTNILATSLISSSAGSGFLPTFGPSFVNFYGSTREYSDLPDEYDDLNLGKGEGVAYRGRALVEIQTTLGELPEVPVEEINNDDILRVQKFMRRRKYKLHAAFLNATMVSAIDAPVEFEVSIGNYGNKLDENTAPCPSTTQPTNAVFDGCHYYFLPWSGTKPCVVVESSWEDISFRLEGLNLLLKIIDTLEANIEQVRIGIKAKLPTPELAQLLISLLDQLEQDCRKKLPEPTPGRHVSNELDRLTRDYREFELETITDNVIKLKTSATDVQEAMAEVENYLQILKNIAKEPQNSMPDVVIWMISGDKRLAYYRIPANEVLWSQNPDYIGRLCGRLQTLQLKFPGLKAEKEKVSEVPAMLRTKIWLGLANEDDAWHRMQTEGELAVYAETYENQCNIPVVGWTKKGPLGRPKWSDSQGKCSLPQESFEPPPGWRWEGDWYVSPELSMLFDKDAGHKTYMEECYEMHSRLPGTSWGPATRPWTDVKGDEMAPKDSVDLPPGWVWEDVWQIDLSRAVDEEGWEYCVESTMGGYGPVEKRYHLCRRRRWVRTRKLVEDAKQKKHKEKKIEEAAEGWEYAPLFNLKFHATERTMDMVRRRRWHRKMICEKKGADCYFAMKFEDEDDKEDFNAAYAAPRMFLTFKKPFKYQMRAYIYQARDLLAGDETGLSDPYARLSFLTQSSVTEKKEKSLCPTWDQTLIFEELEIYGDPRAIEENPPEVMIELFDYDKFGSNEFLGRTKAVPMVKLDPADARMPVLQWYPISRGQEDGGELLAAFELFLVPDKNASMESLLAGSDLPFLPPKKGDLFLVPNGIRPVMQRTAIEVLCWGVRNMQKFQLSAVTSPSIEFECGGHVKESNVIKSTKKNPNFTENILFFDVMLPREELYMPPMNIRVRDHRQFGRKPTVGIHVLKSLEEFRCDPVQAELAEDDDGVQGGLVNGGRGGEHVIDMPAEERKVEKIKPLINIAKSKLDSAFQRMKPDPVVDEEIDWWSKYYASTGQTHKCKKYIEKGQDKIEVYQTHLEDVDFTNGFSDFCSTFELQRGKDEEDEESSVVGEFKGGFKVYPLPPDPNDEMPSKVFTNLPSSTPEECIVRVYVICGIDFQPNDTSGLADPYIEIILGNKKISDRDNYKPNTIDPVFGQMFELTTMLPVQKDLTIRIKDYDIISSDDVIGETTIDLENRYLSKVRATCGLQKSYCIAGVNQWRDCIKPRQILENYCKQNHVSGPHFYGNNSVKVGKKIHNLADYEPNKPVDPNVGPADERLALHVLHTLPMVKEHVETRPLFNPIQPGIEQGKIQMWVDIFPKSLGPPGPPFNIEARKAKDYVLRIIIWNTVDVVLDEESITGEKMSDIYVKGWVSGIDEKQKTDVHYRSLDGEGNFNWRFIFPFSYVPAEQVMEVRKKEHFWSLDETVQHLQPNIVIQVWDNDKFSMDDFLGTVSLNLNAMPMPAKKASSCKVSMLPDITTGSEVKLVSLFEQKRLRGFWPVYNDDTGTRTLTGKVEMEMELVSVEEAEERPAGQGQEEPNMNPKLDPPKRPETSFLWFTSPWKTMRYIIWRNYKWYFIGFLVLLLILLLVFLFLYSFPGEVSQWIVNG</sequence>
<name>A0A8W8J0S9_MAGGI</name>
<comment type="subcellular location">
    <subcellularLocation>
        <location evidence="1">Cell membrane</location>
        <topology evidence="1">Single-pass type II membrane protein</topology>
    </subcellularLocation>
    <subcellularLocation>
        <location evidence="2">Cytoplasmic vesicle membrane</location>
        <topology evidence="2">Single-pass type II membrane protein</topology>
    </subcellularLocation>
</comment>
<dbReference type="SUPFAM" id="SSF49562">
    <property type="entry name" value="C2 domain (Calcium/lipid-binding domain, CaLB)"/>
    <property type="match status" value="7"/>
</dbReference>
<evidence type="ECO:0000256" key="5">
    <source>
        <dbReference type="ARBA" id="ARBA00022553"/>
    </source>
</evidence>
<protein>
    <recommendedName>
        <fullName evidence="16">C2 domain-containing protein</fullName>
    </recommendedName>
</protein>
<dbReference type="InterPro" id="IPR037720">
    <property type="entry name" value="C2B_Ferlin"/>
</dbReference>
<dbReference type="InterPro" id="IPR037724">
    <property type="entry name" value="C2E_Ferlin"/>
</dbReference>
<dbReference type="GO" id="GO:0061025">
    <property type="term" value="P:membrane fusion"/>
    <property type="evidence" value="ECO:0007669"/>
    <property type="project" value="TreeGrafter"/>
</dbReference>
<dbReference type="EnsemblMetazoa" id="G16535.18">
    <property type="protein sequence ID" value="G16535.18:cds"/>
    <property type="gene ID" value="G16535"/>
</dbReference>
<reference evidence="17" key="1">
    <citation type="submission" date="2022-08" db="UniProtKB">
        <authorList>
            <consortium name="EnsemblMetazoa"/>
        </authorList>
    </citation>
    <scope>IDENTIFICATION</scope>
    <source>
        <strain evidence="17">05x7-T-G4-1.051#20</strain>
    </source>
</reference>
<dbReference type="CDD" id="cd08374">
    <property type="entry name" value="C2F_Ferlin"/>
    <property type="match status" value="1"/>
</dbReference>
<dbReference type="InterPro" id="IPR037721">
    <property type="entry name" value="Ferlin"/>
</dbReference>
<feature type="domain" description="C2" evidence="16">
    <location>
        <begin position="1"/>
        <end position="103"/>
    </location>
</feature>
<dbReference type="InterPro" id="IPR012968">
    <property type="entry name" value="FerIin_dom"/>
</dbReference>
<evidence type="ECO:0000256" key="13">
    <source>
        <dbReference type="ARBA" id="ARBA00023329"/>
    </source>
</evidence>
<keyword evidence="10" id="KW-0735">Signal-anchor</keyword>
<feature type="domain" description="C2" evidence="16">
    <location>
        <begin position="196"/>
        <end position="312"/>
    </location>
</feature>
<evidence type="ECO:0000256" key="7">
    <source>
        <dbReference type="ARBA" id="ARBA00022723"/>
    </source>
</evidence>
<dbReference type="GO" id="GO:0005886">
    <property type="term" value="C:plasma membrane"/>
    <property type="evidence" value="ECO:0007669"/>
    <property type="project" value="UniProtKB-SubCell"/>
</dbReference>
<dbReference type="InterPro" id="IPR035892">
    <property type="entry name" value="C2_domain_sf"/>
</dbReference>
<proteinExistence type="inferred from homology"/>
<keyword evidence="18" id="KW-1185">Reference proteome</keyword>
<dbReference type="GO" id="GO:0007009">
    <property type="term" value="P:plasma membrane organization"/>
    <property type="evidence" value="ECO:0007669"/>
    <property type="project" value="TreeGrafter"/>
</dbReference>
<dbReference type="Pfam" id="PF08150">
    <property type="entry name" value="FerB"/>
    <property type="match status" value="1"/>
</dbReference>
<evidence type="ECO:0000256" key="12">
    <source>
        <dbReference type="ARBA" id="ARBA00023136"/>
    </source>
</evidence>
<dbReference type="SMART" id="SM00693">
    <property type="entry name" value="DysFN"/>
    <property type="match status" value="2"/>
</dbReference>
<feature type="domain" description="C2" evidence="16">
    <location>
        <begin position="1616"/>
        <end position="1734"/>
    </location>
</feature>
<dbReference type="SMART" id="SM01202">
    <property type="entry name" value="FerI"/>
    <property type="match status" value="1"/>
</dbReference>
<keyword evidence="11 15" id="KW-1133">Transmembrane helix</keyword>